<evidence type="ECO:0000313" key="2">
    <source>
        <dbReference type="Proteomes" id="UP000824469"/>
    </source>
</evidence>
<organism evidence="1 2">
    <name type="scientific">Taxus chinensis</name>
    <name type="common">Chinese yew</name>
    <name type="synonym">Taxus wallichiana var. chinensis</name>
    <dbReference type="NCBI Taxonomy" id="29808"/>
    <lineage>
        <taxon>Eukaryota</taxon>
        <taxon>Viridiplantae</taxon>
        <taxon>Streptophyta</taxon>
        <taxon>Embryophyta</taxon>
        <taxon>Tracheophyta</taxon>
        <taxon>Spermatophyta</taxon>
        <taxon>Pinopsida</taxon>
        <taxon>Pinidae</taxon>
        <taxon>Conifers II</taxon>
        <taxon>Cupressales</taxon>
        <taxon>Taxaceae</taxon>
        <taxon>Taxus</taxon>
    </lineage>
</organism>
<feature type="non-terminal residue" evidence="1">
    <location>
        <position position="1"/>
    </location>
</feature>
<dbReference type="InterPro" id="IPR050600">
    <property type="entry name" value="SETD3_SETD6_MTase"/>
</dbReference>
<dbReference type="PANTHER" id="PTHR13271">
    <property type="entry name" value="UNCHARACTERIZED PUTATIVE METHYLTRANSFERASE"/>
    <property type="match status" value="1"/>
</dbReference>
<accession>A0AA38LS98</accession>
<sequence length="171" mass="19365">MEIRCSLNTTHLPKSMHSYPSSPPFTKCCRKFPQHRKLKVHCSVSEANRVSWGCEIDSLENANRFQKWLNKEGLPPQKLAIQKVDVGGRGLVALKNIRKGEKLLYVPHNLIITTDSAWSSPALGDILRRNSVPEWPFLAIYLISEASLNKSSRWRAYISALPSPPPIQFCN</sequence>
<protein>
    <recommendedName>
        <fullName evidence="3">SET domain-containing protein</fullName>
    </recommendedName>
</protein>
<proteinExistence type="predicted"/>
<evidence type="ECO:0008006" key="3">
    <source>
        <dbReference type="Google" id="ProtNLM"/>
    </source>
</evidence>
<evidence type="ECO:0000313" key="1">
    <source>
        <dbReference type="EMBL" id="KAH9331447.1"/>
    </source>
</evidence>
<dbReference type="OMA" id="RWRAYIS"/>
<reference evidence="1 2" key="1">
    <citation type="journal article" date="2021" name="Nat. Plants">
        <title>The Taxus genome provides insights into paclitaxel biosynthesis.</title>
        <authorList>
            <person name="Xiong X."/>
            <person name="Gou J."/>
            <person name="Liao Q."/>
            <person name="Li Y."/>
            <person name="Zhou Q."/>
            <person name="Bi G."/>
            <person name="Li C."/>
            <person name="Du R."/>
            <person name="Wang X."/>
            <person name="Sun T."/>
            <person name="Guo L."/>
            <person name="Liang H."/>
            <person name="Lu P."/>
            <person name="Wu Y."/>
            <person name="Zhang Z."/>
            <person name="Ro D.K."/>
            <person name="Shang Y."/>
            <person name="Huang S."/>
            <person name="Yan J."/>
        </authorList>
    </citation>
    <scope>NUCLEOTIDE SEQUENCE [LARGE SCALE GENOMIC DNA]</scope>
    <source>
        <strain evidence="1">Ta-2019</strain>
    </source>
</reference>
<name>A0AA38LS98_TAXCH</name>
<dbReference type="InterPro" id="IPR046341">
    <property type="entry name" value="SET_dom_sf"/>
</dbReference>
<dbReference type="Proteomes" id="UP000824469">
    <property type="component" value="Unassembled WGS sequence"/>
</dbReference>
<dbReference type="PANTHER" id="PTHR13271:SF123">
    <property type="entry name" value="RIBULOSE-1,5-BISPHOSPHATE CARBOXYLASE_OXYGENASE SMALL SUBUNIT N-METHYLTRANSFERASE I-RELATED"/>
    <property type="match status" value="1"/>
</dbReference>
<gene>
    <name evidence="1" type="ORF">KI387_003555</name>
</gene>
<dbReference type="GO" id="GO:0016279">
    <property type="term" value="F:protein-lysine N-methyltransferase activity"/>
    <property type="evidence" value="ECO:0007669"/>
    <property type="project" value="TreeGrafter"/>
</dbReference>
<dbReference type="AlphaFoldDB" id="A0AA38LS98"/>
<dbReference type="Gene3D" id="3.90.1410.10">
    <property type="entry name" value="set domain protein methyltransferase, domain 1"/>
    <property type="match status" value="1"/>
</dbReference>
<dbReference type="EMBL" id="JAHRHJ020000001">
    <property type="protein sequence ID" value="KAH9331447.1"/>
    <property type="molecule type" value="Genomic_DNA"/>
</dbReference>
<comment type="caution">
    <text evidence="1">The sequence shown here is derived from an EMBL/GenBank/DDBJ whole genome shotgun (WGS) entry which is preliminary data.</text>
</comment>
<dbReference type="SUPFAM" id="SSF82199">
    <property type="entry name" value="SET domain"/>
    <property type="match status" value="1"/>
</dbReference>
<keyword evidence="2" id="KW-1185">Reference proteome</keyword>